<evidence type="ECO:0000313" key="1">
    <source>
        <dbReference type="EMBL" id="KAK3888574.1"/>
    </source>
</evidence>
<organism evidence="1 2">
    <name type="scientific">Petrolisthes cinctipes</name>
    <name type="common">Flat porcelain crab</name>
    <dbReference type="NCBI Taxonomy" id="88211"/>
    <lineage>
        <taxon>Eukaryota</taxon>
        <taxon>Metazoa</taxon>
        <taxon>Ecdysozoa</taxon>
        <taxon>Arthropoda</taxon>
        <taxon>Crustacea</taxon>
        <taxon>Multicrustacea</taxon>
        <taxon>Malacostraca</taxon>
        <taxon>Eumalacostraca</taxon>
        <taxon>Eucarida</taxon>
        <taxon>Decapoda</taxon>
        <taxon>Pleocyemata</taxon>
        <taxon>Anomura</taxon>
        <taxon>Galatheoidea</taxon>
        <taxon>Porcellanidae</taxon>
        <taxon>Petrolisthes</taxon>
    </lineage>
</organism>
<sequence>MWRVVQLVHVEWEAEWWSLLDEVWRVVQLVHVEWSGGGNVVLLESGSVLPDEQPKIEGDIKGHYLVGNTVNLNCTSAPSVPAAHLV</sequence>
<accession>A0AAE1GB77</accession>
<comment type="caution">
    <text evidence="1">The sequence shown here is derived from an EMBL/GenBank/DDBJ whole genome shotgun (WGS) entry which is preliminary data.</text>
</comment>
<proteinExistence type="predicted"/>
<evidence type="ECO:0000313" key="2">
    <source>
        <dbReference type="Proteomes" id="UP001286313"/>
    </source>
</evidence>
<reference evidence="1" key="1">
    <citation type="submission" date="2023-10" db="EMBL/GenBank/DDBJ databases">
        <title>Genome assemblies of two species of porcelain crab, Petrolisthes cinctipes and Petrolisthes manimaculis (Anomura: Porcellanidae).</title>
        <authorList>
            <person name="Angst P."/>
        </authorList>
    </citation>
    <scope>NUCLEOTIDE SEQUENCE</scope>
    <source>
        <strain evidence="1">PB745_01</strain>
        <tissue evidence="1">Gill</tissue>
    </source>
</reference>
<name>A0AAE1GB77_PETCI</name>
<dbReference type="Proteomes" id="UP001286313">
    <property type="component" value="Unassembled WGS sequence"/>
</dbReference>
<dbReference type="EMBL" id="JAWQEG010000542">
    <property type="protein sequence ID" value="KAK3888574.1"/>
    <property type="molecule type" value="Genomic_DNA"/>
</dbReference>
<gene>
    <name evidence="1" type="ORF">Pcinc_007300</name>
</gene>
<protein>
    <submittedName>
        <fullName evidence="1">Uncharacterized protein</fullName>
    </submittedName>
</protein>
<dbReference type="AlphaFoldDB" id="A0AAE1GB77"/>
<keyword evidence="2" id="KW-1185">Reference proteome</keyword>